<dbReference type="WBParaSite" id="L893_g15877.t1">
    <property type="protein sequence ID" value="L893_g15877.t1"/>
    <property type="gene ID" value="L893_g15877"/>
</dbReference>
<evidence type="ECO:0000256" key="1">
    <source>
        <dbReference type="SAM" id="Phobius"/>
    </source>
</evidence>
<dbReference type="Proteomes" id="UP000095287">
    <property type="component" value="Unplaced"/>
</dbReference>
<keyword evidence="1" id="KW-0812">Transmembrane</keyword>
<protein>
    <submittedName>
        <fullName evidence="3">G protein-coupled receptor</fullName>
    </submittedName>
</protein>
<dbReference type="AlphaFoldDB" id="A0A1I7YFM9"/>
<reference evidence="3" key="1">
    <citation type="submission" date="2016-11" db="UniProtKB">
        <authorList>
            <consortium name="WormBaseParasite"/>
        </authorList>
    </citation>
    <scope>IDENTIFICATION</scope>
</reference>
<name>A0A1I7YFM9_9BILA</name>
<dbReference type="InterPro" id="IPR019426">
    <property type="entry name" value="7TM_GPCR_serpentine_rcpt_Srv"/>
</dbReference>
<feature type="transmembrane region" description="Helical" evidence="1">
    <location>
        <begin position="74"/>
        <end position="95"/>
    </location>
</feature>
<dbReference type="Pfam" id="PF10323">
    <property type="entry name" value="7TM_GPCR_Srv"/>
    <property type="match status" value="1"/>
</dbReference>
<dbReference type="Gene3D" id="1.20.1070.10">
    <property type="entry name" value="Rhodopsin 7-helix transmembrane proteins"/>
    <property type="match status" value="1"/>
</dbReference>
<organism evidence="2 3">
    <name type="scientific">Steinernema glaseri</name>
    <dbReference type="NCBI Taxonomy" id="37863"/>
    <lineage>
        <taxon>Eukaryota</taxon>
        <taxon>Metazoa</taxon>
        <taxon>Ecdysozoa</taxon>
        <taxon>Nematoda</taxon>
        <taxon>Chromadorea</taxon>
        <taxon>Rhabditida</taxon>
        <taxon>Tylenchina</taxon>
        <taxon>Panagrolaimomorpha</taxon>
        <taxon>Strongyloidoidea</taxon>
        <taxon>Steinernematidae</taxon>
        <taxon>Steinernema</taxon>
    </lineage>
</organism>
<sequence>MKSVVLLYSAILFIVDILNSLFHLYVVIIILTNHRLRNCAFYMLHVALQVTDMGSVWTNHIFNRVRETNFLDNFYLYYGPSSFLSIMCTNGFAFFNNAQKQLILVLAANRLTAVLCPLRQQHIWSKANCRGIIALIVGANFMHAAVSELVGHSFFENKTET</sequence>
<evidence type="ECO:0000313" key="2">
    <source>
        <dbReference type="Proteomes" id="UP000095287"/>
    </source>
</evidence>
<evidence type="ECO:0000313" key="3">
    <source>
        <dbReference type="WBParaSite" id="L893_g15877.t1"/>
    </source>
</evidence>
<accession>A0A1I7YFM9</accession>
<proteinExistence type="predicted"/>
<dbReference type="SUPFAM" id="SSF81321">
    <property type="entry name" value="Family A G protein-coupled receptor-like"/>
    <property type="match status" value="1"/>
</dbReference>
<feature type="transmembrane region" description="Helical" evidence="1">
    <location>
        <begin position="6"/>
        <end position="32"/>
    </location>
</feature>
<keyword evidence="1" id="KW-1133">Transmembrane helix</keyword>
<keyword evidence="1" id="KW-0472">Membrane</keyword>
<keyword evidence="2" id="KW-1185">Reference proteome</keyword>